<proteinExistence type="predicted"/>
<dbReference type="GO" id="GO:0007059">
    <property type="term" value="P:chromosome segregation"/>
    <property type="evidence" value="ECO:0007669"/>
    <property type="project" value="TreeGrafter"/>
</dbReference>
<reference evidence="1" key="1">
    <citation type="submission" date="2022-03" db="EMBL/GenBank/DDBJ databases">
        <authorList>
            <person name="Legras J.-L."/>
            <person name="Devillers H."/>
            <person name="Grondin C."/>
        </authorList>
    </citation>
    <scope>NUCLEOTIDE SEQUENCE</scope>
    <source>
        <strain evidence="1">CLIB 1423</strain>
    </source>
</reference>
<evidence type="ECO:0000313" key="1">
    <source>
        <dbReference type="EMBL" id="CAH2351333.1"/>
    </source>
</evidence>
<dbReference type="PANTHER" id="PTHR28064">
    <property type="entry name" value="INNER KINETOCHORE SUBUNIT NKP2"/>
    <property type="match status" value="1"/>
</dbReference>
<accession>A0A9P0VWY2</accession>
<name>A0A9P0VWY2_9ASCO</name>
<gene>
    <name evidence="1" type="ORF">CLIB1423_03S03928</name>
</gene>
<dbReference type="GO" id="GO:0031511">
    <property type="term" value="C:Mis6-Sim4 complex"/>
    <property type="evidence" value="ECO:0007669"/>
    <property type="project" value="TreeGrafter"/>
</dbReference>
<dbReference type="PANTHER" id="PTHR28064:SF1">
    <property type="entry name" value="INNER KINETOCHORE SUBUNIT NKP2"/>
    <property type="match status" value="1"/>
</dbReference>
<dbReference type="OrthoDB" id="4018315at2759"/>
<dbReference type="InterPro" id="IPR018565">
    <property type="entry name" value="Nkp2/Cnl2"/>
</dbReference>
<dbReference type="Pfam" id="PF09447">
    <property type="entry name" value="Cnl2_NKP2"/>
    <property type="match status" value="1"/>
</dbReference>
<dbReference type="EMBL" id="CAKXYY010000003">
    <property type="protein sequence ID" value="CAH2351333.1"/>
    <property type="molecule type" value="Genomic_DNA"/>
</dbReference>
<evidence type="ECO:0000313" key="2">
    <source>
        <dbReference type="Proteomes" id="UP000837801"/>
    </source>
</evidence>
<protein>
    <submittedName>
        <fullName evidence="1">Uncharacterized protein</fullName>
    </submittedName>
</protein>
<organism evidence="1 2">
    <name type="scientific">[Candida] railenensis</name>
    <dbReference type="NCBI Taxonomy" id="45579"/>
    <lineage>
        <taxon>Eukaryota</taxon>
        <taxon>Fungi</taxon>
        <taxon>Dikarya</taxon>
        <taxon>Ascomycota</taxon>
        <taxon>Saccharomycotina</taxon>
        <taxon>Pichiomycetes</taxon>
        <taxon>Debaryomycetaceae</taxon>
        <taxon>Kurtzmaniella</taxon>
    </lineage>
</organism>
<dbReference type="AlphaFoldDB" id="A0A9P0VWY2"/>
<sequence>MESSVILKDFLISRSYLEDIISFDQFSKLLKGEADDVVHQLYSDLSKQRIDVVDQVKQSVDREFQLPLDNVRYSAQTDLKQIGKLSLVDLLNKLTSLQESIASDSTSLDIQIREIQTELMKSIENLSNLRFGNSWARGGDNTEVQTIVQNSLESIKKCESYIKRRKIVQKA</sequence>
<keyword evidence="2" id="KW-1185">Reference proteome</keyword>
<dbReference type="Proteomes" id="UP000837801">
    <property type="component" value="Unassembled WGS sequence"/>
</dbReference>
<comment type="caution">
    <text evidence="1">The sequence shown here is derived from an EMBL/GenBank/DDBJ whole genome shotgun (WGS) entry which is preliminary data.</text>
</comment>